<evidence type="ECO:0000313" key="4">
    <source>
        <dbReference type="Proteomes" id="UP000224006"/>
    </source>
</evidence>
<feature type="compositionally biased region" description="Polar residues" evidence="1">
    <location>
        <begin position="1"/>
        <end position="11"/>
    </location>
</feature>
<feature type="transmembrane region" description="Helical" evidence="2">
    <location>
        <begin position="432"/>
        <end position="456"/>
    </location>
</feature>
<keyword evidence="2" id="KW-0472">Membrane</keyword>
<dbReference type="RefSeq" id="XP_029222806.1">
    <property type="nucleotide sequence ID" value="XM_029359893.1"/>
</dbReference>
<sequence>MSRNMQITRHQVLSDEADAASRAAAAGVSTGGGQEGMTRDTAETGAAGAPPLSFVDSTDEAEPSPTPAVAPATATSPLLTWLPKPAPLPSPLRDLPVPRLPEVPAVPYVNTTTIQSPLVTKLAQAMPFLNFLPPPPLAPAPMEVITTVAPVPASTQNTGTPETPLVAPAALTRQVAQANDLLSPPGGEGQGAVVSPQVTPLPDDSTLTTPNQEAPPGEETGAPPTFAVPPVAPLPVVSSGIVVPTVVGSTATKARGTEGSPLVVPQGETAVVEAKPNISEPLEERETMEDTILNRRGAEQPPPSPSNVCFDQCDCLPIVLGSVTVLLTSAVSVLAEAILMSQLFSKGFFSKNFFRGGGWVILLSASLGLGGGGLLGGLVRSCWTSALFAGGGFMAFGVSVVLLGTRGAWIGAFGGAIAGGTVAGLANPTPVSVTLGLILGLLTGIVTGFAPILTGVEMNFRYIRWRTRAK</sequence>
<comment type="caution">
    <text evidence="3">The sequence shown here is derived from an EMBL/GenBank/DDBJ whole genome shotgun (WGS) entry which is preliminary data.</text>
</comment>
<proteinExistence type="predicted"/>
<evidence type="ECO:0000313" key="3">
    <source>
        <dbReference type="EMBL" id="PFH38797.1"/>
    </source>
</evidence>
<evidence type="ECO:0000256" key="2">
    <source>
        <dbReference type="SAM" id="Phobius"/>
    </source>
</evidence>
<feature type="transmembrane region" description="Helical" evidence="2">
    <location>
        <begin position="359"/>
        <end position="379"/>
    </location>
</feature>
<feature type="compositionally biased region" description="Low complexity" evidence="1">
    <location>
        <begin position="200"/>
        <end position="225"/>
    </location>
</feature>
<feature type="transmembrane region" description="Helical" evidence="2">
    <location>
        <begin position="316"/>
        <end position="339"/>
    </location>
</feature>
<gene>
    <name evidence="3" type="ORF">BESB_011390</name>
</gene>
<accession>A0A2A9MQX6</accession>
<dbReference type="GeneID" id="40306201"/>
<dbReference type="VEuPathDB" id="ToxoDB:BESB_011390"/>
<name>A0A2A9MQX6_BESBE</name>
<protein>
    <submittedName>
        <fullName evidence="3">Uncharacterized protein</fullName>
    </submittedName>
</protein>
<feature type="transmembrane region" description="Helical" evidence="2">
    <location>
        <begin position="385"/>
        <end position="403"/>
    </location>
</feature>
<keyword evidence="4" id="KW-1185">Reference proteome</keyword>
<dbReference type="Proteomes" id="UP000224006">
    <property type="component" value="Chromosome I"/>
</dbReference>
<feature type="region of interest" description="Disordered" evidence="1">
    <location>
        <begin position="1"/>
        <end position="72"/>
    </location>
</feature>
<evidence type="ECO:0000256" key="1">
    <source>
        <dbReference type="SAM" id="MobiDB-lite"/>
    </source>
</evidence>
<reference evidence="3 4" key="1">
    <citation type="submission" date="2017-09" db="EMBL/GenBank/DDBJ databases">
        <title>Genome sequencing of Besnoitia besnoiti strain Bb-Ger1.</title>
        <authorList>
            <person name="Schares G."/>
            <person name="Venepally P."/>
            <person name="Lorenzi H.A."/>
        </authorList>
    </citation>
    <scope>NUCLEOTIDE SEQUENCE [LARGE SCALE GENOMIC DNA]</scope>
    <source>
        <strain evidence="3 4">Bb-Ger1</strain>
    </source>
</reference>
<feature type="region of interest" description="Disordered" evidence="1">
    <location>
        <begin position="180"/>
        <end position="227"/>
    </location>
</feature>
<dbReference type="OrthoDB" id="332974at2759"/>
<dbReference type="AlphaFoldDB" id="A0A2A9MQX6"/>
<dbReference type="STRING" id="94643.A0A2A9MQX6"/>
<dbReference type="KEGG" id="bbes:BESB_011390"/>
<organism evidence="3 4">
    <name type="scientific">Besnoitia besnoiti</name>
    <name type="common">Apicomplexan protozoan</name>
    <dbReference type="NCBI Taxonomy" id="94643"/>
    <lineage>
        <taxon>Eukaryota</taxon>
        <taxon>Sar</taxon>
        <taxon>Alveolata</taxon>
        <taxon>Apicomplexa</taxon>
        <taxon>Conoidasida</taxon>
        <taxon>Coccidia</taxon>
        <taxon>Eucoccidiorida</taxon>
        <taxon>Eimeriorina</taxon>
        <taxon>Sarcocystidae</taxon>
        <taxon>Besnoitia</taxon>
    </lineage>
</organism>
<keyword evidence="2" id="KW-0812">Transmembrane</keyword>
<dbReference type="EMBL" id="NWUJ01000001">
    <property type="protein sequence ID" value="PFH38797.1"/>
    <property type="molecule type" value="Genomic_DNA"/>
</dbReference>
<keyword evidence="2" id="KW-1133">Transmembrane helix</keyword>